<accession>A0A3S5AW54</accession>
<dbReference type="Proteomes" id="UP000784294">
    <property type="component" value="Unassembled WGS sequence"/>
</dbReference>
<evidence type="ECO:0000313" key="3">
    <source>
        <dbReference type="Proteomes" id="UP000784294"/>
    </source>
</evidence>
<feature type="domain" description="Cilium assembly protein DZIP1" evidence="1">
    <location>
        <begin position="40"/>
        <end position="98"/>
    </location>
</feature>
<protein>
    <recommendedName>
        <fullName evidence="1">Cilium assembly protein DZIP1 domain-containing protein</fullName>
    </recommendedName>
</protein>
<name>A0A3S5AW54_9PLAT</name>
<dbReference type="EMBL" id="CAAALY010109221">
    <property type="protein sequence ID" value="VEL30082.1"/>
    <property type="molecule type" value="Genomic_DNA"/>
</dbReference>
<gene>
    <name evidence="2" type="ORF">PXEA_LOCUS23522</name>
</gene>
<dbReference type="InterPro" id="IPR058883">
    <property type="entry name" value="DZIP1_dom"/>
</dbReference>
<dbReference type="Pfam" id="PF25977">
    <property type="entry name" value="DZIP1"/>
    <property type="match status" value="1"/>
</dbReference>
<evidence type="ECO:0000313" key="2">
    <source>
        <dbReference type="EMBL" id="VEL30082.1"/>
    </source>
</evidence>
<sequence length="138" mass="15793">MIPFIFPPTKVADVEATLNAANLLRYSRLLEQLRADPETLRGLRHEVHQLLAEQLAEHGITPSHSRLPTARVNEITTRLYRNREQLARKHPNFMELREVGDARHGALGSRLPPRLYHVKGHNFDVTQTKEGLLQLHCA</sequence>
<comment type="caution">
    <text evidence="2">The sequence shown here is derived from an EMBL/GenBank/DDBJ whole genome shotgun (WGS) entry which is preliminary data.</text>
</comment>
<dbReference type="OrthoDB" id="515971at2759"/>
<reference evidence="2" key="1">
    <citation type="submission" date="2018-11" db="EMBL/GenBank/DDBJ databases">
        <authorList>
            <consortium name="Pathogen Informatics"/>
        </authorList>
    </citation>
    <scope>NUCLEOTIDE SEQUENCE</scope>
</reference>
<organism evidence="2 3">
    <name type="scientific">Protopolystoma xenopodis</name>
    <dbReference type="NCBI Taxonomy" id="117903"/>
    <lineage>
        <taxon>Eukaryota</taxon>
        <taxon>Metazoa</taxon>
        <taxon>Spiralia</taxon>
        <taxon>Lophotrochozoa</taxon>
        <taxon>Platyhelminthes</taxon>
        <taxon>Monogenea</taxon>
        <taxon>Polyopisthocotylea</taxon>
        <taxon>Polystomatidea</taxon>
        <taxon>Polystomatidae</taxon>
        <taxon>Protopolystoma</taxon>
    </lineage>
</organism>
<dbReference type="AlphaFoldDB" id="A0A3S5AW54"/>
<keyword evidence="3" id="KW-1185">Reference proteome</keyword>
<proteinExistence type="predicted"/>
<evidence type="ECO:0000259" key="1">
    <source>
        <dbReference type="Pfam" id="PF25977"/>
    </source>
</evidence>